<keyword evidence="7" id="KW-0472">Membrane</keyword>
<feature type="transmembrane region" description="Helical" evidence="7">
    <location>
        <begin position="331"/>
        <end position="352"/>
    </location>
</feature>
<feature type="compositionally biased region" description="Basic and acidic residues" evidence="6">
    <location>
        <begin position="433"/>
        <end position="442"/>
    </location>
</feature>
<evidence type="ECO:0000256" key="4">
    <source>
        <dbReference type="ARBA" id="ARBA00023170"/>
    </source>
</evidence>
<feature type="region of interest" description="Disordered" evidence="6">
    <location>
        <begin position="380"/>
        <end position="528"/>
    </location>
</feature>
<feature type="compositionally biased region" description="Basic and acidic residues" evidence="6">
    <location>
        <begin position="165"/>
        <end position="177"/>
    </location>
</feature>
<protein>
    <recommendedName>
        <fullName evidence="10">G-protein coupled receptors family 1 profile domain-containing protein</fullName>
    </recommendedName>
</protein>
<sequence length="608" mass="68042">MRTERTLESTYEGKYASGIWDCRNGLLHRRVWPADDLLRTDIYRIYQQKKRLLRAGQGVTNKCKFFGQQNVHTEKRKGTALVKTPAVSRDQGVFITSESSDSCASDGTKESSCSQNVENIAVTDFTTNQKQEKPCDVSDARGCTAVSEDVAKSLIVTTTIGSPNRNDEDKSREEDTSRSFAHGRQSVEQGQKRKPFMSRTTLMMFVLTVATLLFCVPPNFAVMLANVQYRSVHNSSWKINLYFLARFIPTLNSVINPFIYSFCNPKFRLQCPMASMSTESIWNSTSFQDGNRTQEEIDDYLEKPLETDVPGITGSTCDNLDTSVGIRVKRAFGFVLMSYFTVGFVLLAASYIQISHRVYQQKKKLARQTNLNSNSHAMKTQLNKTSESISESAGPSDTNTPGSDVTSKSVTVSEESTSSPDQEESLLVKKTRNGGEDIRRVEASNFGQDPEITVSPLVTSPPVPEASDLSKGGDTRSFLGDCPRDTTATPLHPETSKKTENGCRCRKGETANPGSNHQDGKPRQQKRAHPIVTRIMIVPRACVPRIAKLEYVNVGLSAWTLNLNFLARFFPIINSVINPFIYSFCNSKFRLQCRQFFTKVRNFFCTQV</sequence>
<evidence type="ECO:0000256" key="7">
    <source>
        <dbReference type="SAM" id="Phobius"/>
    </source>
</evidence>
<reference evidence="8 9" key="1">
    <citation type="submission" date="2018-04" db="EMBL/GenBank/DDBJ databases">
        <title>The genome of golden apple snail Pomacea canaliculata provides insight into stress tolerance and invasive adaptation.</title>
        <authorList>
            <person name="Liu C."/>
            <person name="Liu B."/>
            <person name="Ren Y."/>
            <person name="Zhang Y."/>
            <person name="Wang H."/>
            <person name="Li S."/>
            <person name="Jiang F."/>
            <person name="Yin L."/>
            <person name="Zhang G."/>
            <person name="Qian W."/>
            <person name="Fan W."/>
        </authorList>
    </citation>
    <scope>NUCLEOTIDE SEQUENCE [LARGE SCALE GENOMIC DNA]</scope>
    <source>
        <strain evidence="8">SZHN2017</strain>
        <tissue evidence="8">Muscle</tissue>
    </source>
</reference>
<proteinExistence type="predicted"/>
<evidence type="ECO:0000256" key="5">
    <source>
        <dbReference type="ARBA" id="ARBA00023224"/>
    </source>
</evidence>
<accession>A0A2T7P2T8</accession>
<keyword evidence="5" id="KW-0807">Transducer</keyword>
<keyword evidence="9" id="KW-1185">Reference proteome</keyword>
<dbReference type="PANTHER" id="PTHR24228:SF59">
    <property type="entry name" value="NEUROPEPTIDE RECEPTOR 15"/>
    <property type="match status" value="1"/>
</dbReference>
<evidence type="ECO:0000256" key="2">
    <source>
        <dbReference type="ARBA" id="ARBA00022475"/>
    </source>
</evidence>
<keyword evidence="7" id="KW-1133">Transmembrane helix</keyword>
<evidence type="ECO:0008006" key="10">
    <source>
        <dbReference type="Google" id="ProtNLM"/>
    </source>
</evidence>
<feature type="compositionally biased region" description="Basic and acidic residues" evidence="6">
    <location>
        <begin position="494"/>
        <end position="509"/>
    </location>
</feature>
<dbReference type="EMBL" id="PZQS01000007">
    <property type="protein sequence ID" value="PVD27739.1"/>
    <property type="molecule type" value="Genomic_DNA"/>
</dbReference>
<comment type="subcellular location">
    <subcellularLocation>
        <location evidence="1">Cell membrane</location>
        <topology evidence="1">Multi-pass membrane protein</topology>
    </subcellularLocation>
</comment>
<feature type="region of interest" description="Disordered" evidence="6">
    <location>
        <begin position="157"/>
        <end position="193"/>
    </location>
</feature>
<evidence type="ECO:0000313" key="9">
    <source>
        <dbReference type="Proteomes" id="UP000245119"/>
    </source>
</evidence>
<dbReference type="SUPFAM" id="SSF81321">
    <property type="entry name" value="Family A G protein-coupled receptor-like"/>
    <property type="match status" value="2"/>
</dbReference>
<dbReference type="OrthoDB" id="6153266at2759"/>
<feature type="transmembrane region" description="Helical" evidence="7">
    <location>
        <begin position="241"/>
        <end position="263"/>
    </location>
</feature>
<evidence type="ECO:0000256" key="6">
    <source>
        <dbReference type="SAM" id="MobiDB-lite"/>
    </source>
</evidence>
<evidence type="ECO:0000256" key="3">
    <source>
        <dbReference type="ARBA" id="ARBA00023040"/>
    </source>
</evidence>
<name>A0A2T7P2T8_POMCA</name>
<feature type="transmembrane region" description="Helical" evidence="7">
    <location>
        <begin position="202"/>
        <end position="221"/>
    </location>
</feature>
<keyword evidence="3" id="KW-0297">G-protein coupled receptor</keyword>
<keyword evidence="7" id="KW-0812">Transmembrane</keyword>
<dbReference type="Proteomes" id="UP000245119">
    <property type="component" value="Linkage Group LG7"/>
</dbReference>
<keyword evidence="2" id="KW-1003">Cell membrane</keyword>
<dbReference type="Gene3D" id="1.20.1070.10">
    <property type="entry name" value="Rhodopsin 7-helix transmembrane proteins"/>
    <property type="match status" value="2"/>
</dbReference>
<keyword evidence="4" id="KW-0675">Receptor</keyword>
<dbReference type="CDD" id="cd00637">
    <property type="entry name" value="7tm_classA_rhodopsin-like"/>
    <property type="match status" value="2"/>
</dbReference>
<dbReference type="GO" id="GO:0004930">
    <property type="term" value="F:G protein-coupled receptor activity"/>
    <property type="evidence" value="ECO:0007669"/>
    <property type="project" value="UniProtKB-KW"/>
</dbReference>
<dbReference type="GO" id="GO:0005886">
    <property type="term" value="C:plasma membrane"/>
    <property type="evidence" value="ECO:0007669"/>
    <property type="project" value="UniProtKB-SubCell"/>
</dbReference>
<dbReference type="PANTHER" id="PTHR24228">
    <property type="entry name" value="B2 BRADYKININ RECEPTOR/ANGIOTENSIN II RECEPTOR"/>
    <property type="match status" value="1"/>
</dbReference>
<organism evidence="8 9">
    <name type="scientific">Pomacea canaliculata</name>
    <name type="common">Golden apple snail</name>
    <dbReference type="NCBI Taxonomy" id="400727"/>
    <lineage>
        <taxon>Eukaryota</taxon>
        <taxon>Metazoa</taxon>
        <taxon>Spiralia</taxon>
        <taxon>Lophotrochozoa</taxon>
        <taxon>Mollusca</taxon>
        <taxon>Gastropoda</taxon>
        <taxon>Caenogastropoda</taxon>
        <taxon>Architaenioglossa</taxon>
        <taxon>Ampullarioidea</taxon>
        <taxon>Ampullariidae</taxon>
        <taxon>Pomacea</taxon>
    </lineage>
</organism>
<evidence type="ECO:0000256" key="1">
    <source>
        <dbReference type="ARBA" id="ARBA00004651"/>
    </source>
</evidence>
<feature type="compositionally biased region" description="Polar residues" evidence="6">
    <location>
        <begin position="380"/>
        <end position="402"/>
    </location>
</feature>
<dbReference type="AlphaFoldDB" id="A0A2T7P2T8"/>
<feature type="compositionally biased region" description="Low complexity" evidence="6">
    <location>
        <begin position="403"/>
        <end position="419"/>
    </location>
</feature>
<evidence type="ECO:0000313" key="8">
    <source>
        <dbReference type="EMBL" id="PVD27739.1"/>
    </source>
</evidence>
<comment type="caution">
    <text evidence="8">The sequence shown here is derived from an EMBL/GenBank/DDBJ whole genome shotgun (WGS) entry which is preliminary data.</text>
</comment>
<gene>
    <name evidence="8" type="ORF">C0Q70_12911</name>
</gene>